<dbReference type="PANTHER" id="PTHR43409">
    <property type="entry name" value="ANAEROBIC MAGNESIUM-PROTOPORPHYRIN IX MONOMETHYL ESTER CYCLASE-RELATED"/>
    <property type="match status" value="1"/>
</dbReference>
<keyword evidence="2" id="KW-0949">S-adenosyl-L-methionine</keyword>
<dbReference type="AlphaFoldDB" id="A0A0P8AH08"/>
<evidence type="ECO:0000256" key="2">
    <source>
        <dbReference type="ARBA" id="ARBA00022691"/>
    </source>
</evidence>
<dbReference type="InterPro" id="IPR023404">
    <property type="entry name" value="rSAM_horseshoe"/>
</dbReference>
<gene>
    <name evidence="6" type="ORF">MPEBLZ_01721</name>
</gene>
<protein>
    <submittedName>
        <fullName evidence="6">B12 binding domain protein</fullName>
    </submittedName>
</protein>
<evidence type="ECO:0000256" key="3">
    <source>
        <dbReference type="ARBA" id="ARBA00022723"/>
    </source>
</evidence>
<evidence type="ECO:0000256" key="5">
    <source>
        <dbReference type="ARBA" id="ARBA00023014"/>
    </source>
</evidence>
<proteinExistence type="predicted"/>
<dbReference type="Gene3D" id="3.80.30.20">
    <property type="entry name" value="tm_1862 like domain"/>
    <property type="match status" value="1"/>
</dbReference>
<dbReference type="GO" id="GO:0051536">
    <property type="term" value="F:iron-sulfur cluster binding"/>
    <property type="evidence" value="ECO:0007669"/>
    <property type="project" value="UniProtKB-KW"/>
</dbReference>
<evidence type="ECO:0000256" key="1">
    <source>
        <dbReference type="ARBA" id="ARBA00001966"/>
    </source>
</evidence>
<evidence type="ECO:0000256" key="4">
    <source>
        <dbReference type="ARBA" id="ARBA00023004"/>
    </source>
</evidence>
<evidence type="ECO:0000313" key="7">
    <source>
        <dbReference type="Proteomes" id="UP000050360"/>
    </source>
</evidence>
<dbReference type="SUPFAM" id="SSF102114">
    <property type="entry name" value="Radical SAM enzymes"/>
    <property type="match status" value="1"/>
</dbReference>
<dbReference type="InterPro" id="IPR058240">
    <property type="entry name" value="rSAM_sf"/>
</dbReference>
<name>A0A0P8AH08_9EURY</name>
<sequence length="185" mass="21480">MKILLVEPDYYTKYPPLGLMKLVSYHRSKGDQVKLVRGLKTDLNFNPDKIKITSLFTYAWLPVHNTIEFYHGLFPDAKIEVGGIYASIMPDRIKDSYPFVNVHVGLYEEAELYSPAYDILLDVEKWKDWDSSIIFTSRGCIRNCPFCIVPKIEGKIRSVASDVQNYIYSDHKRVILWDNNFFSLA</sequence>
<comment type="caution">
    <text evidence="6">The sequence shown here is derived from an EMBL/GenBank/DDBJ whole genome shotgun (WGS) entry which is preliminary data.</text>
</comment>
<dbReference type="InterPro" id="IPR051198">
    <property type="entry name" value="BchE-like"/>
</dbReference>
<dbReference type="GO" id="GO:0046872">
    <property type="term" value="F:metal ion binding"/>
    <property type="evidence" value="ECO:0007669"/>
    <property type="project" value="UniProtKB-KW"/>
</dbReference>
<keyword evidence="5" id="KW-0411">Iron-sulfur</keyword>
<evidence type="ECO:0000313" key="6">
    <source>
        <dbReference type="EMBL" id="KPQ43701.1"/>
    </source>
</evidence>
<comment type="cofactor">
    <cofactor evidence="1">
        <name>[4Fe-4S] cluster</name>
        <dbReference type="ChEBI" id="CHEBI:49883"/>
    </cofactor>
</comment>
<organism evidence="6 7">
    <name type="scientific">Candidatus Methanoperedens nitratireducens</name>
    <dbReference type="NCBI Taxonomy" id="1392998"/>
    <lineage>
        <taxon>Archaea</taxon>
        <taxon>Methanobacteriati</taxon>
        <taxon>Methanobacteriota</taxon>
        <taxon>Stenosarchaea group</taxon>
        <taxon>Methanomicrobia</taxon>
        <taxon>Methanosarcinales</taxon>
        <taxon>ANME-2 cluster</taxon>
        <taxon>Candidatus Methanoperedentaceae</taxon>
        <taxon>Candidatus Methanoperedens</taxon>
    </lineage>
</organism>
<dbReference type="PANTHER" id="PTHR43409:SF4">
    <property type="entry name" value="RADICAL SAM SUPERFAMILY PROTEIN"/>
    <property type="match status" value="1"/>
</dbReference>
<reference evidence="6 7" key="1">
    <citation type="submission" date="2015-09" db="EMBL/GenBank/DDBJ databases">
        <title>A metagenomics-based metabolic model of nitrate-dependent anaerobic oxidation of methane by Methanoperedens-like archaea.</title>
        <authorList>
            <person name="Arshad A."/>
            <person name="Speth D.R."/>
            <person name="De Graaf R.M."/>
            <person name="Op Den Camp H.J."/>
            <person name="Jetten M.S."/>
            <person name="Welte C.U."/>
        </authorList>
    </citation>
    <scope>NUCLEOTIDE SEQUENCE [LARGE SCALE GENOMIC DNA]</scope>
</reference>
<keyword evidence="4" id="KW-0408">Iron</keyword>
<keyword evidence="3" id="KW-0479">Metal-binding</keyword>
<accession>A0A0P8AH08</accession>
<dbReference type="EMBL" id="LKCM01000132">
    <property type="protein sequence ID" value="KPQ43701.1"/>
    <property type="molecule type" value="Genomic_DNA"/>
</dbReference>
<dbReference type="Proteomes" id="UP000050360">
    <property type="component" value="Unassembled WGS sequence"/>
</dbReference>